<dbReference type="Gene3D" id="3.40.50.1820">
    <property type="entry name" value="alpha/beta hydrolase"/>
    <property type="match status" value="1"/>
</dbReference>
<evidence type="ECO:0000256" key="1">
    <source>
        <dbReference type="ARBA" id="ARBA00005964"/>
    </source>
</evidence>
<evidence type="ECO:0000313" key="7">
    <source>
        <dbReference type="Proteomes" id="UP001558652"/>
    </source>
</evidence>
<comment type="caution">
    <text evidence="6">The sequence shown here is derived from an EMBL/GenBank/DDBJ whole genome shotgun (WGS) entry which is preliminary data.</text>
</comment>
<dbReference type="InterPro" id="IPR002018">
    <property type="entry name" value="CarbesteraseB"/>
</dbReference>
<reference evidence="6 7" key="1">
    <citation type="submission" date="2024-07" db="EMBL/GenBank/DDBJ databases">
        <title>Chromosome-level genome assembly of the water stick insect Ranatra chinensis (Heteroptera: Nepidae).</title>
        <authorList>
            <person name="Liu X."/>
        </authorList>
    </citation>
    <scope>NUCLEOTIDE SEQUENCE [LARGE SCALE GENOMIC DNA]</scope>
    <source>
        <strain evidence="6">Cailab_2021Rc</strain>
        <tissue evidence="6">Muscle</tissue>
    </source>
</reference>
<evidence type="ECO:0000256" key="3">
    <source>
        <dbReference type="ARBA" id="ARBA00022801"/>
    </source>
</evidence>
<dbReference type="EMBL" id="JBFDAA010000001">
    <property type="protein sequence ID" value="KAL1140856.1"/>
    <property type="molecule type" value="Genomic_DNA"/>
</dbReference>
<sequence length="124" mass="13528">MQSGTVNAPWSFMTGEKALAIGQTLAEDCGCNASQLAEAPSRVMSCLRAVDSKTISTLQWNSYWGILGFPSAPTIDGVFLPKHPLELLKEGDFPETEILIGSNQDEGKCILYLLSTTLRILLFF</sequence>
<keyword evidence="7" id="KW-1185">Reference proteome</keyword>
<evidence type="ECO:0000313" key="6">
    <source>
        <dbReference type="EMBL" id="KAL1140856.1"/>
    </source>
</evidence>
<feature type="domain" description="Carboxylesterase type B" evidence="5">
    <location>
        <begin position="1"/>
        <end position="113"/>
    </location>
</feature>
<dbReference type="InterPro" id="IPR029058">
    <property type="entry name" value="AB_hydrolase_fold"/>
</dbReference>
<keyword evidence="4" id="KW-0325">Glycoprotein</keyword>
<dbReference type="InterPro" id="IPR050654">
    <property type="entry name" value="AChE-related_enzymes"/>
</dbReference>
<keyword evidence="3" id="KW-0378">Hydrolase</keyword>
<evidence type="ECO:0000256" key="4">
    <source>
        <dbReference type="ARBA" id="ARBA00023180"/>
    </source>
</evidence>
<dbReference type="SUPFAM" id="SSF53474">
    <property type="entry name" value="alpha/beta-Hydrolases"/>
    <property type="match status" value="1"/>
</dbReference>
<evidence type="ECO:0000256" key="2">
    <source>
        <dbReference type="ARBA" id="ARBA00022487"/>
    </source>
</evidence>
<protein>
    <recommendedName>
        <fullName evidence="5">Carboxylesterase type B domain-containing protein</fullName>
    </recommendedName>
</protein>
<organism evidence="6 7">
    <name type="scientific">Ranatra chinensis</name>
    <dbReference type="NCBI Taxonomy" id="642074"/>
    <lineage>
        <taxon>Eukaryota</taxon>
        <taxon>Metazoa</taxon>
        <taxon>Ecdysozoa</taxon>
        <taxon>Arthropoda</taxon>
        <taxon>Hexapoda</taxon>
        <taxon>Insecta</taxon>
        <taxon>Pterygota</taxon>
        <taxon>Neoptera</taxon>
        <taxon>Paraneoptera</taxon>
        <taxon>Hemiptera</taxon>
        <taxon>Heteroptera</taxon>
        <taxon>Panheteroptera</taxon>
        <taxon>Nepomorpha</taxon>
        <taxon>Nepidae</taxon>
        <taxon>Ranatrinae</taxon>
        <taxon>Ranatra</taxon>
    </lineage>
</organism>
<dbReference type="Pfam" id="PF00135">
    <property type="entry name" value="COesterase"/>
    <property type="match status" value="1"/>
</dbReference>
<dbReference type="AlphaFoldDB" id="A0ABD0YYQ6"/>
<keyword evidence="2" id="KW-0719">Serine esterase</keyword>
<dbReference type="GO" id="GO:0052689">
    <property type="term" value="F:carboxylic ester hydrolase activity"/>
    <property type="evidence" value="ECO:0007669"/>
    <property type="project" value="UniProtKB-KW"/>
</dbReference>
<proteinExistence type="inferred from homology"/>
<dbReference type="PANTHER" id="PTHR43918:SF13">
    <property type="entry name" value="ACETYLCHOLINESTERASE"/>
    <property type="match status" value="1"/>
</dbReference>
<dbReference type="PANTHER" id="PTHR43918">
    <property type="entry name" value="ACETYLCHOLINESTERASE"/>
    <property type="match status" value="1"/>
</dbReference>
<comment type="similarity">
    <text evidence="1">Belongs to the type-B carboxylesterase/lipase family.</text>
</comment>
<dbReference type="Proteomes" id="UP001558652">
    <property type="component" value="Unassembled WGS sequence"/>
</dbReference>
<name>A0ABD0YYQ6_9HEMI</name>
<gene>
    <name evidence="6" type="ORF">AAG570_000784</name>
</gene>
<evidence type="ECO:0000259" key="5">
    <source>
        <dbReference type="Pfam" id="PF00135"/>
    </source>
</evidence>
<accession>A0ABD0YYQ6</accession>